<protein>
    <recommendedName>
        <fullName evidence="3">Periplasmic protein</fullName>
    </recommendedName>
</protein>
<reference evidence="1 2" key="1">
    <citation type="submission" date="2019-11" db="EMBL/GenBank/DDBJ databases">
        <title>Paenibacillus monticola sp. nov., a novel PGPR strain isolated from mountain sample in China.</title>
        <authorList>
            <person name="Zhao Q."/>
            <person name="Li H.-P."/>
            <person name="Zhang J.-L."/>
        </authorList>
    </citation>
    <scope>NUCLEOTIDE SEQUENCE [LARGE SCALE GENOMIC DNA]</scope>
    <source>
        <strain evidence="1 2">LC-T2</strain>
    </source>
</reference>
<keyword evidence="2" id="KW-1185">Reference proteome</keyword>
<dbReference type="EMBL" id="WJXB01000002">
    <property type="protein sequence ID" value="MRN52495.1"/>
    <property type="molecule type" value="Genomic_DNA"/>
</dbReference>
<organism evidence="1 2">
    <name type="scientific">Paenibacillus monticola</name>
    <dbReference type="NCBI Taxonomy" id="2666075"/>
    <lineage>
        <taxon>Bacteria</taxon>
        <taxon>Bacillati</taxon>
        <taxon>Bacillota</taxon>
        <taxon>Bacilli</taxon>
        <taxon>Bacillales</taxon>
        <taxon>Paenibacillaceae</taxon>
        <taxon>Paenibacillus</taxon>
    </lineage>
</organism>
<dbReference type="AlphaFoldDB" id="A0A7X2L0W7"/>
<proteinExistence type="predicted"/>
<sequence>MRDHGMEWLGTFEPFHILLNDYRVANIVITDFARSRYVERISAESRTDGEIVAWIWQCLKQKRIQSYSHSEQNAYLIDEDLVMIAEFTELPGETNLSGYPLYTLTVVSFLGKVSVTPQLRDLKSYYSLLRHSRRLKLIKRRRRRK</sequence>
<evidence type="ECO:0000313" key="1">
    <source>
        <dbReference type="EMBL" id="MRN52495.1"/>
    </source>
</evidence>
<name>A0A7X2L0W7_9BACL</name>
<gene>
    <name evidence="1" type="ORF">GJB61_05730</name>
</gene>
<evidence type="ECO:0000313" key="2">
    <source>
        <dbReference type="Proteomes" id="UP000463051"/>
    </source>
</evidence>
<accession>A0A7X2L0W7</accession>
<dbReference type="RefSeq" id="WP_154117510.1">
    <property type="nucleotide sequence ID" value="NZ_WJXB01000002.1"/>
</dbReference>
<dbReference type="Proteomes" id="UP000463051">
    <property type="component" value="Unassembled WGS sequence"/>
</dbReference>
<comment type="caution">
    <text evidence="1">The sequence shown here is derived from an EMBL/GenBank/DDBJ whole genome shotgun (WGS) entry which is preliminary data.</text>
</comment>
<evidence type="ECO:0008006" key="3">
    <source>
        <dbReference type="Google" id="ProtNLM"/>
    </source>
</evidence>